<reference evidence="8" key="2">
    <citation type="journal article" date="2021" name="PeerJ">
        <title>Extensive microbial diversity within the chicken gut microbiome revealed by metagenomics and culture.</title>
        <authorList>
            <person name="Gilroy R."/>
            <person name="Ravi A."/>
            <person name="Getino M."/>
            <person name="Pursley I."/>
            <person name="Horton D.L."/>
            <person name="Alikhan N.F."/>
            <person name="Baker D."/>
            <person name="Gharbi K."/>
            <person name="Hall N."/>
            <person name="Watson M."/>
            <person name="Adriaenssens E.M."/>
            <person name="Foster-Nyarko E."/>
            <person name="Jarju S."/>
            <person name="Secka A."/>
            <person name="Antonio M."/>
            <person name="Oren A."/>
            <person name="Chaudhuri R.R."/>
            <person name="La Ragione R."/>
            <person name="Hildebrand F."/>
            <person name="Pallen M.J."/>
        </authorList>
    </citation>
    <scope>NUCLEOTIDE SEQUENCE</scope>
    <source>
        <strain evidence="8">B2-22910</strain>
    </source>
</reference>
<evidence type="ECO:0000256" key="3">
    <source>
        <dbReference type="ARBA" id="ARBA00022670"/>
    </source>
</evidence>
<dbReference type="InterPro" id="IPR043504">
    <property type="entry name" value="Peptidase_S1_PA_chymotrypsin"/>
</dbReference>
<dbReference type="EC" id="3.4.14.-" evidence="7"/>
<sequence length="752" mass="85964">HRYLLIVISALMCLPVMADEGMWMINAIDQALEKKMQERGLRLSANEIYNADAEGASLSDAVVSLEFGCTGSIISDRGLMITNHHCAYSDVYRLSTQEHNYLEDGFWAMTSDQEVPIRGKKVFFLKKVLDVTSEAESVLEEAQSKGQVIGSRKLAYLMEKKYSGQTGLQAWFSSMWSGSRYYIALYEVYSDVRLVAAPPVSVAAFGGDIDNWEWPQHKCDFALYRIYTAPDGSPAEYSGLNVPLVPERKLEISLDGYRPGDFTMVIGFPGRTDRYSSSYGVDFKEKVTLPVSNRLRADQMAIIGSWMDSDPSVRLKYSDYYFSLSNVQEMNEGEVQCYRRFGVTDRKRGLEERMQSWIMSDPSRASRWGGLLDMLEEKYAATERIERDMAYYRETLVRGTRFSRIIPRINVMKTEVLRSRGIRPHRVIDPGGPDSAEVRCCRRYRFRGDRFDAVSKHLFREYDAIDLRVERDLLEYAVRMFYDNVDSVWTGPYQKKLKAEFTREDGTCDYAALTQWLWDRSFLTDMQRLSAYVSEDHTIEEYQQDPMFRFFQDIGIREFNDSLSAIEGDPDILALSKEYTHALYQMNLSEGVPQYPDANSTMRISYGTVGPVEPYDGVICSWRSTTDGILEKYDPGKYEFTLHDDWRALLEARDWGRWAGGDRMQGGQEGSAPMYVDFLTDNDITGGNSGSPVLDADGRLVGLAFDGNKESLASDSYYTPGYNKCVCVDIRFVLWTLDRYAGMGYILDELGF</sequence>
<evidence type="ECO:0000313" key="9">
    <source>
        <dbReference type="Proteomes" id="UP000823603"/>
    </source>
</evidence>
<keyword evidence="5 7" id="KW-0378">Hydrolase</keyword>
<dbReference type="InterPro" id="IPR009003">
    <property type="entry name" value="Peptidase_S1_PA"/>
</dbReference>
<comment type="caution">
    <text evidence="8">The sequence shown here is derived from an EMBL/GenBank/DDBJ whole genome shotgun (WGS) entry which is preliminary data.</text>
</comment>
<dbReference type="GO" id="GO:0008239">
    <property type="term" value="F:dipeptidyl-peptidase activity"/>
    <property type="evidence" value="ECO:0007669"/>
    <property type="project" value="UniProtKB-UniRule"/>
</dbReference>
<dbReference type="GO" id="GO:0043171">
    <property type="term" value="P:peptide catabolic process"/>
    <property type="evidence" value="ECO:0007669"/>
    <property type="project" value="UniProtKB-UniRule"/>
</dbReference>
<evidence type="ECO:0000256" key="6">
    <source>
        <dbReference type="ARBA" id="ARBA00022825"/>
    </source>
</evidence>
<keyword evidence="2 7" id="KW-0031">Aminopeptidase</keyword>
<dbReference type="InterPro" id="IPR019500">
    <property type="entry name" value="Pep_S46"/>
</dbReference>
<dbReference type="GO" id="GO:0006508">
    <property type="term" value="P:proteolysis"/>
    <property type="evidence" value="ECO:0007669"/>
    <property type="project" value="UniProtKB-KW"/>
</dbReference>
<evidence type="ECO:0000313" key="8">
    <source>
        <dbReference type="EMBL" id="MBO8471042.1"/>
    </source>
</evidence>
<keyword evidence="6 7" id="KW-0720">Serine protease</keyword>
<dbReference type="SUPFAM" id="SSF50494">
    <property type="entry name" value="Trypsin-like serine proteases"/>
    <property type="match status" value="1"/>
</dbReference>
<dbReference type="PANTHER" id="PTHR38469:SF1">
    <property type="entry name" value="PERIPLASMIC PEPTIDASE SUBFAMILY S1B"/>
    <property type="match status" value="1"/>
</dbReference>
<dbReference type="PANTHER" id="PTHR38469">
    <property type="entry name" value="PERIPLASMIC PEPTIDASE SUBFAMILY S1B"/>
    <property type="match status" value="1"/>
</dbReference>
<dbReference type="Gene3D" id="2.40.10.10">
    <property type="entry name" value="Trypsin-like serine proteases"/>
    <property type="match status" value="1"/>
</dbReference>
<evidence type="ECO:0000256" key="4">
    <source>
        <dbReference type="ARBA" id="ARBA00022729"/>
    </source>
</evidence>
<keyword evidence="4" id="KW-0732">Signal</keyword>
<comment type="function">
    <text evidence="7">Catalyzes the removal of dipeptides from the N-terminus of oligopeptides.</text>
</comment>
<dbReference type="GO" id="GO:0070009">
    <property type="term" value="F:serine-type aminopeptidase activity"/>
    <property type="evidence" value="ECO:0007669"/>
    <property type="project" value="UniProtKB-UniRule"/>
</dbReference>
<name>A0A9D9IEM5_9BACT</name>
<evidence type="ECO:0000256" key="2">
    <source>
        <dbReference type="ARBA" id="ARBA00022438"/>
    </source>
</evidence>
<dbReference type="AlphaFoldDB" id="A0A9D9IEM5"/>
<dbReference type="EMBL" id="JADIMB010000063">
    <property type="protein sequence ID" value="MBO8471042.1"/>
    <property type="molecule type" value="Genomic_DNA"/>
</dbReference>
<proteinExistence type="inferred from homology"/>
<dbReference type="Pfam" id="PF10459">
    <property type="entry name" value="Peptidase_S46"/>
    <property type="match status" value="2"/>
</dbReference>
<gene>
    <name evidence="8" type="ORF">IAB82_04515</name>
</gene>
<evidence type="ECO:0000256" key="7">
    <source>
        <dbReference type="RuleBase" id="RU366067"/>
    </source>
</evidence>
<organism evidence="8 9">
    <name type="scientific">Candidatus Cryptobacteroides faecavium</name>
    <dbReference type="NCBI Taxonomy" id="2840762"/>
    <lineage>
        <taxon>Bacteria</taxon>
        <taxon>Pseudomonadati</taxon>
        <taxon>Bacteroidota</taxon>
        <taxon>Bacteroidia</taxon>
        <taxon>Bacteroidales</taxon>
        <taxon>Candidatus Cryptobacteroides</taxon>
    </lineage>
</organism>
<comment type="similarity">
    <text evidence="1 7">Belongs to the peptidase S46 family.</text>
</comment>
<dbReference type="Proteomes" id="UP000823603">
    <property type="component" value="Unassembled WGS sequence"/>
</dbReference>
<accession>A0A9D9IEM5</accession>
<reference evidence="8" key="1">
    <citation type="submission" date="2020-10" db="EMBL/GenBank/DDBJ databases">
        <authorList>
            <person name="Gilroy R."/>
        </authorList>
    </citation>
    <scope>NUCLEOTIDE SEQUENCE</scope>
    <source>
        <strain evidence="8">B2-22910</strain>
    </source>
</reference>
<keyword evidence="3 7" id="KW-0645">Protease</keyword>
<evidence type="ECO:0000256" key="1">
    <source>
        <dbReference type="ARBA" id="ARBA00010491"/>
    </source>
</evidence>
<feature type="non-terminal residue" evidence="8">
    <location>
        <position position="1"/>
    </location>
</feature>
<protein>
    <recommendedName>
        <fullName evidence="7">Dipeptidyl-peptidase</fullName>
        <ecNumber evidence="7">3.4.14.-</ecNumber>
    </recommendedName>
</protein>
<evidence type="ECO:0000256" key="5">
    <source>
        <dbReference type="ARBA" id="ARBA00022801"/>
    </source>
</evidence>